<dbReference type="RefSeq" id="WP_160410690.1">
    <property type="nucleotide sequence ID" value="NZ_WSES01000012.1"/>
</dbReference>
<dbReference type="AlphaFoldDB" id="A0A7X3KBK7"/>
<evidence type="ECO:0000313" key="1">
    <source>
        <dbReference type="EMBL" id="MVW64171.1"/>
    </source>
</evidence>
<dbReference type="Proteomes" id="UP000443353">
    <property type="component" value="Unassembled WGS sequence"/>
</dbReference>
<accession>A0A7X3KBK7</accession>
<comment type="caution">
    <text evidence="1">The sequence shown here is derived from an EMBL/GenBank/DDBJ whole genome shotgun (WGS) entry which is preliminary data.</text>
</comment>
<protein>
    <submittedName>
        <fullName evidence="1">Uncharacterized protein</fullName>
    </submittedName>
</protein>
<reference evidence="1 2" key="1">
    <citation type="submission" date="2019-12" db="EMBL/GenBank/DDBJ databases">
        <authorList>
            <person name="Li C."/>
            <person name="Zhao J."/>
        </authorList>
    </citation>
    <scope>NUCLEOTIDE SEQUENCE [LARGE SCALE GENOMIC DNA]</scope>
    <source>
        <strain evidence="1 2">NEAU-DD11</strain>
    </source>
</reference>
<keyword evidence="2" id="KW-1185">Reference proteome</keyword>
<sequence length="128" mass="14069">MSAASSVASVEQYKSALLALRDKNLPSSHFAMLRAQCRAPDTAITATQLAEAVGYESYHAANLQYGTLAFNLAGILGFTPQLMHRDGSLCWWTTLSVAGEGAAYEDAQQFHFVMRPELVQALREMRWA</sequence>
<dbReference type="EMBL" id="WSES01000012">
    <property type="protein sequence ID" value="MVW64171.1"/>
    <property type="molecule type" value="Genomic_DNA"/>
</dbReference>
<name>A0A7X3KBK7_9BURK</name>
<proteinExistence type="predicted"/>
<gene>
    <name evidence="1" type="ORF">GPY61_30000</name>
</gene>
<organism evidence="1 2">
    <name type="scientific">Massilia cellulosiltytica</name>
    <dbReference type="NCBI Taxonomy" id="2683234"/>
    <lineage>
        <taxon>Bacteria</taxon>
        <taxon>Pseudomonadati</taxon>
        <taxon>Pseudomonadota</taxon>
        <taxon>Betaproteobacteria</taxon>
        <taxon>Burkholderiales</taxon>
        <taxon>Oxalobacteraceae</taxon>
        <taxon>Telluria group</taxon>
        <taxon>Massilia</taxon>
    </lineage>
</organism>
<evidence type="ECO:0000313" key="2">
    <source>
        <dbReference type="Proteomes" id="UP000443353"/>
    </source>
</evidence>